<gene>
    <name evidence="2" type="ORF">PCOR1329_LOCUS76783</name>
</gene>
<dbReference type="InterPro" id="IPR011009">
    <property type="entry name" value="Kinase-like_dom_sf"/>
</dbReference>
<dbReference type="Gene3D" id="3.30.200.20">
    <property type="entry name" value="Phosphorylase Kinase, domain 1"/>
    <property type="match status" value="1"/>
</dbReference>
<dbReference type="Proteomes" id="UP001189429">
    <property type="component" value="Unassembled WGS sequence"/>
</dbReference>
<feature type="domain" description="Protein kinase" evidence="1">
    <location>
        <begin position="1"/>
        <end position="207"/>
    </location>
</feature>
<name>A0ABN9XM70_9DINO</name>
<evidence type="ECO:0000313" key="2">
    <source>
        <dbReference type="EMBL" id="CAK0899217.1"/>
    </source>
</evidence>
<dbReference type="PROSITE" id="PS00108">
    <property type="entry name" value="PROTEIN_KINASE_ST"/>
    <property type="match status" value="1"/>
</dbReference>
<dbReference type="InterPro" id="IPR008271">
    <property type="entry name" value="Ser/Thr_kinase_AS"/>
</dbReference>
<dbReference type="InterPro" id="IPR053235">
    <property type="entry name" value="Ser_Thr_kinase"/>
</dbReference>
<dbReference type="Gene3D" id="1.10.510.10">
    <property type="entry name" value="Transferase(Phosphotransferase) domain 1"/>
    <property type="match status" value="1"/>
</dbReference>
<dbReference type="Pfam" id="PF00069">
    <property type="entry name" value="Pkinase"/>
    <property type="match status" value="1"/>
</dbReference>
<comment type="caution">
    <text evidence="2">The sequence shown here is derived from an EMBL/GenBank/DDBJ whole genome shotgun (WGS) entry which is preliminary data.</text>
</comment>
<proteinExistence type="predicted"/>
<reference evidence="2" key="1">
    <citation type="submission" date="2023-10" db="EMBL/GenBank/DDBJ databases">
        <authorList>
            <person name="Chen Y."/>
            <person name="Shah S."/>
            <person name="Dougan E. K."/>
            <person name="Thang M."/>
            <person name="Chan C."/>
        </authorList>
    </citation>
    <scope>NUCLEOTIDE SEQUENCE [LARGE SCALE GENOMIC DNA]</scope>
</reference>
<dbReference type="InterPro" id="IPR000719">
    <property type="entry name" value="Prot_kinase_dom"/>
</dbReference>
<dbReference type="SMART" id="SM00220">
    <property type="entry name" value="S_TKc"/>
    <property type="match status" value="1"/>
</dbReference>
<organism evidence="2 3">
    <name type="scientific">Prorocentrum cordatum</name>
    <dbReference type="NCBI Taxonomy" id="2364126"/>
    <lineage>
        <taxon>Eukaryota</taxon>
        <taxon>Sar</taxon>
        <taxon>Alveolata</taxon>
        <taxon>Dinophyceae</taxon>
        <taxon>Prorocentrales</taxon>
        <taxon>Prorocentraceae</taxon>
        <taxon>Prorocentrum</taxon>
    </lineage>
</organism>
<evidence type="ECO:0000259" key="1">
    <source>
        <dbReference type="PROSITE" id="PS50011"/>
    </source>
</evidence>
<accession>A0ABN9XM70</accession>
<dbReference type="PANTHER" id="PTHR24361">
    <property type="entry name" value="MITOGEN-ACTIVATED KINASE KINASE KINASE"/>
    <property type="match status" value="1"/>
</dbReference>
<dbReference type="PROSITE" id="PS50011">
    <property type="entry name" value="PROTEIN_KINASE_DOM"/>
    <property type="match status" value="1"/>
</dbReference>
<keyword evidence="3" id="KW-1185">Reference proteome</keyword>
<dbReference type="EMBL" id="CAUYUJ010020567">
    <property type="protein sequence ID" value="CAK0899217.1"/>
    <property type="molecule type" value="Genomic_DNA"/>
</dbReference>
<evidence type="ECO:0000313" key="3">
    <source>
        <dbReference type="Proteomes" id="UP001189429"/>
    </source>
</evidence>
<protein>
    <recommendedName>
        <fullName evidence="1">Protein kinase domain-containing protein</fullName>
    </recommendedName>
</protein>
<sequence length="295" mass="31987">MRTLSHPSIVRAFEIHESAANVVVCMEYCEGGSLEDHVKSCGALAPAVATPGALQVLQALDYLHICRRIVHRDVKPANILLSGGTAQFKLADFNSAKQIGSHDALGCAMLTCRGTACYSAPEIHAGRVWNERVDLWSVGLSICFMRLGRLPFDVEHAGVRRALARGAAPPLDLAGLGGLLGSLVRQCLEADPGDRPPAVELLAHPVFREGSRIASGPSAYADELVPTCGLVWRLPGAEAVRVANCLDGHASVRRVFTSPPAERDQRPLWRRLATRRYSRDVFRTSVLPSRRQTVC</sequence>
<dbReference type="SUPFAM" id="SSF56112">
    <property type="entry name" value="Protein kinase-like (PK-like)"/>
    <property type="match status" value="1"/>
</dbReference>